<evidence type="ECO:0000313" key="1">
    <source>
        <dbReference type="EMBL" id="MBX04891.1"/>
    </source>
</evidence>
<sequence length="86" mass="10017">MNRPYYGFEDEFPNGASVYLFIYLFQSPSRCLCLSLCLLCAYKIKGPAGDRECLYQNDFEEPRDSIPLQPWLLSGFYQFKSIVIIL</sequence>
<reference evidence="1" key="1">
    <citation type="submission" date="2018-02" db="EMBL/GenBank/DDBJ databases">
        <title>Rhizophora mucronata_Transcriptome.</title>
        <authorList>
            <person name="Meera S.P."/>
            <person name="Sreeshan A."/>
            <person name="Augustine A."/>
        </authorList>
    </citation>
    <scope>NUCLEOTIDE SEQUENCE</scope>
    <source>
        <tissue evidence="1">Leaf</tissue>
    </source>
</reference>
<accession>A0A2P2KGQ8</accession>
<organism evidence="1">
    <name type="scientific">Rhizophora mucronata</name>
    <name type="common">Asiatic mangrove</name>
    <dbReference type="NCBI Taxonomy" id="61149"/>
    <lineage>
        <taxon>Eukaryota</taxon>
        <taxon>Viridiplantae</taxon>
        <taxon>Streptophyta</taxon>
        <taxon>Embryophyta</taxon>
        <taxon>Tracheophyta</taxon>
        <taxon>Spermatophyta</taxon>
        <taxon>Magnoliopsida</taxon>
        <taxon>eudicotyledons</taxon>
        <taxon>Gunneridae</taxon>
        <taxon>Pentapetalae</taxon>
        <taxon>rosids</taxon>
        <taxon>fabids</taxon>
        <taxon>Malpighiales</taxon>
        <taxon>Rhizophoraceae</taxon>
        <taxon>Rhizophora</taxon>
    </lineage>
</organism>
<protein>
    <submittedName>
        <fullName evidence="1">Uncharacterized protein</fullName>
    </submittedName>
</protein>
<dbReference type="AlphaFoldDB" id="A0A2P2KGQ8"/>
<proteinExistence type="predicted"/>
<name>A0A2P2KGQ8_RHIMU</name>
<dbReference type="EMBL" id="GGEC01024407">
    <property type="protein sequence ID" value="MBX04891.1"/>
    <property type="molecule type" value="Transcribed_RNA"/>
</dbReference>